<dbReference type="CDD" id="cd00609">
    <property type="entry name" value="AAT_like"/>
    <property type="match status" value="1"/>
</dbReference>
<dbReference type="RefSeq" id="WP_121908358.1">
    <property type="nucleotide sequence ID" value="NZ_REFC01000014.1"/>
</dbReference>
<evidence type="ECO:0000256" key="3">
    <source>
        <dbReference type="ARBA" id="ARBA00007970"/>
    </source>
</evidence>
<dbReference type="OrthoDB" id="9813612at2"/>
<keyword evidence="5 9" id="KW-0808">Transferase</keyword>
<dbReference type="EMBL" id="REFC01000014">
    <property type="protein sequence ID" value="RMA58020.1"/>
    <property type="molecule type" value="Genomic_DNA"/>
</dbReference>
<proteinExistence type="inferred from homology"/>
<gene>
    <name evidence="9" type="ORF">BXY75_2828</name>
</gene>
<accession>A0A3L9YF93</accession>
<keyword evidence="10" id="KW-1185">Reference proteome</keyword>
<dbReference type="InterPro" id="IPR050106">
    <property type="entry name" value="HistidinolP_aminotransfase"/>
</dbReference>
<evidence type="ECO:0000259" key="8">
    <source>
        <dbReference type="Pfam" id="PF00155"/>
    </source>
</evidence>
<evidence type="ECO:0000313" key="9">
    <source>
        <dbReference type="EMBL" id="RMA58020.1"/>
    </source>
</evidence>
<dbReference type="InterPro" id="IPR004839">
    <property type="entry name" value="Aminotransferase_I/II_large"/>
</dbReference>
<evidence type="ECO:0000256" key="2">
    <source>
        <dbReference type="ARBA" id="ARBA00005189"/>
    </source>
</evidence>
<dbReference type="InterPro" id="IPR015422">
    <property type="entry name" value="PyrdxlP-dep_Trfase_small"/>
</dbReference>
<evidence type="ECO:0000313" key="10">
    <source>
        <dbReference type="Proteomes" id="UP000271339"/>
    </source>
</evidence>
<evidence type="ECO:0000256" key="5">
    <source>
        <dbReference type="ARBA" id="ARBA00022679"/>
    </source>
</evidence>
<name>A0A3L9YF93_9FLAO</name>
<dbReference type="Gene3D" id="3.40.640.10">
    <property type="entry name" value="Type I PLP-dependent aspartate aminotransferase-like (Major domain)"/>
    <property type="match status" value="1"/>
</dbReference>
<dbReference type="PROSITE" id="PS00599">
    <property type="entry name" value="AA_TRANSFER_CLASS_2"/>
    <property type="match status" value="1"/>
</dbReference>
<dbReference type="GO" id="GO:0030170">
    <property type="term" value="F:pyridoxal phosphate binding"/>
    <property type="evidence" value="ECO:0007669"/>
    <property type="project" value="InterPro"/>
</dbReference>
<reference evidence="9 10" key="1">
    <citation type="submission" date="2018-10" db="EMBL/GenBank/DDBJ databases">
        <title>Genomic Encyclopedia of Archaeal and Bacterial Type Strains, Phase II (KMG-II): from individual species to whole genera.</title>
        <authorList>
            <person name="Goeker M."/>
        </authorList>
    </citation>
    <scope>NUCLEOTIDE SEQUENCE [LARGE SCALE GENOMIC DNA]</scope>
    <source>
        <strain evidence="9 10">DSM 23424</strain>
    </source>
</reference>
<comment type="similarity">
    <text evidence="3">Belongs to the class-II pyridoxal-phosphate-dependent aminotransferase family. Histidinol-phosphate aminotransferase subfamily.</text>
</comment>
<dbReference type="AlphaFoldDB" id="A0A3L9YF93"/>
<sequence>MKNKGYDRRRFLQLGGLAAVASTISPALYGAGLFNKSDASTLFTEEEKIRLFSNENPYGPGEKVMDAINSQIKRVNHYASFHQYDTNHLKEAIATKNGINTDQVILGHGSFDILRMLTRSFGNTENSLIMPALTFNVVGRFADKVFDHKQIEIPLDSEMNIDLKATAKAVTNETKLVFICNPNNPTGRILKASELEDFCKEVASEECVVAIDEAYIDMVAPSERPDTVKLLLQKHNVLILRTFSKAYGMAGLRVGYAMGLPETVEKIYGEHYTFNGLINTLGVVAAITALEDDTHVNAFRSKNLEVRSYTENALRSMGIEFLPSSTNFLLINIKEIEKYRNKLNDAGISPVGGSGKTYPNWSRISIGDQKTMEKYISVVQTMDWLVK</sequence>
<keyword evidence="4 9" id="KW-0032">Aminotransferase</keyword>
<evidence type="ECO:0000256" key="4">
    <source>
        <dbReference type="ARBA" id="ARBA00022576"/>
    </source>
</evidence>
<dbReference type="PANTHER" id="PTHR43643">
    <property type="entry name" value="HISTIDINOL-PHOSPHATE AMINOTRANSFERASE 2"/>
    <property type="match status" value="1"/>
</dbReference>
<dbReference type="InterPro" id="IPR015421">
    <property type="entry name" value="PyrdxlP-dep_Trfase_major"/>
</dbReference>
<dbReference type="InterPro" id="IPR006311">
    <property type="entry name" value="TAT_signal"/>
</dbReference>
<evidence type="ECO:0000256" key="1">
    <source>
        <dbReference type="ARBA" id="ARBA00001933"/>
    </source>
</evidence>
<evidence type="ECO:0000256" key="7">
    <source>
        <dbReference type="RuleBase" id="RU003693"/>
    </source>
</evidence>
<dbReference type="Gene3D" id="3.90.1150.10">
    <property type="entry name" value="Aspartate Aminotransferase, domain 1"/>
    <property type="match status" value="1"/>
</dbReference>
<dbReference type="SUPFAM" id="SSF53383">
    <property type="entry name" value="PLP-dependent transferases"/>
    <property type="match status" value="1"/>
</dbReference>
<evidence type="ECO:0000256" key="6">
    <source>
        <dbReference type="ARBA" id="ARBA00022898"/>
    </source>
</evidence>
<keyword evidence="6 7" id="KW-0663">Pyridoxal phosphate</keyword>
<dbReference type="GO" id="GO:0008483">
    <property type="term" value="F:transaminase activity"/>
    <property type="evidence" value="ECO:0007669"/>
    <property type="project" value="UniProtKB-KW"/>
</dbReference>
<dbReference type="Proteomes" id="UP000271339">
    <property type="component" value="Unassembled WGS sequence"/>
</dbReference>
<dbReference type="InterPro" id="IPR001917">
    <property type="entry name" value="Aminotrans_II_pyridoxalP_BS"/>
</dbReference>
<organism evidence="9 10">
    <name type="scientific">Ulvibacter antarcticus</name>
    <dbReference type="NCBI Taxonomy" id="442714"/>
    <lineage>
        <taxon>Bacteria</taxon>
        <taxon>Pseudomonadati</taxon>
        <taxon>Bacteroidota</taxon>
        <taxon>Flavobacteriia</taxon>
        <taxon>Flavobacteriales</taxon>
        <taxon>Flavobacteriaceae</taxon>
        <taxon>Ulvibacter</taxon>
    </lineage>
</organism>
<feature type="domain" description="Aminotransferase class I/classII large" evidence="8">
    <location>
        <begin position="47"/>
        <end position="377"/>
    </location>
</feature>
<dbReference type="PROSITE" id="PS51318">
    <property type="entry name" value="TAT"/>
    <property type="match status" value="1"/>
</dbReference>
<comment type="caution">
    <text evidence="9">The sequence shown here is derived from an EMBL/GenBank/DDBJ whole genome shotgun (WGS) entry which is preliminary data.</text>
</comment>
<comment type="pathway">
    <text evidence="2">Lipid metabolism.</text>
</comment>
<comment type="cofactor">
    <cofactor evidence="1 7">
        <name>pyridoxal 5'-phosphate</name>
        <dbReference type="ChEBI" id="CHEBI:597326"/>
    </cofactor>
</comment>
<dbReference type="InterPro" id="IPR015424">
    <property type="entry name" value="PyrdxlP-dep_Trfase"/>
</dbReference>
<dbReference type="PANTHER" id="PTHR43643:SF3">
    <property type="entry name" value="HISTIDINOL-PHOSPHATE AMINOTRANSFERASE"/>
    <property type="match status" value="1"/>
</dbReference>
<dbReference type="Pfam" id="PF00155">
    <property type="entry name" value="Aminotran_1_2"/>
    <property type="match status" value="1"/>
</dbReference>
<protein>
    <submittedName>
        <fullName evidence="9">Histidinol-phosphate aminotransferase</fullName>
    </submittedName>
</protein>